<dbReference type="Proteomes" id="UP001530377">
    <property type="component" value="Unassembled WGS sequence"/>
</dbReference>
<proteinExistence type="predicted"/>
<evidence type="ECO:0000313" key="2">
    <source>
        <dbReference type="EMBL" id="KAL3826885.1"/>
    </source>
</evidence>
<sequence>MLRSQDDGESQRRAQGPIISTLKCIVTEWGSSAQTNFYIPPERYAGYSYLEDHGQSGRNSQRGTDTYSHGHHHHAFVYAEESSNLHPHHYEVYNIMRGNSPNTPKVTVTSYSSFNLTRPQGDTIHGRWPYHGQSSVLSSHMRTFNLSILHSQMTIPYIHPQLKIPVPPLHLPWFYGALCWSFALAGLVMLNMPQKWILDGGGRGNLGRQEHYRRHWFPYRVFAWVLIVWQSPCSFLADYVHMTNISLWHVIDRVTACMMMSLELVKLVIMRKHTRPLIYVLYLLCCGGAIVCFFKSQEAQKCLNEDGFVFWHCCWHCYPILGSIVHLLEYYTHQQSLSKGTKRKTGSP</sequence>
<evidence type="ECO:0000256" key="1">
    <source>
        <dbReference type="SAM" id="Phobius"/>
    </source>
</evidence>
<keyword evidence="1" id="KW-0472">Membrane</keyword>
<reference evidence="2 3" key="1">
    <citation type="submission" date="2024-10" db="EMBL/GenBank/DDBJ databases">
        <title>Updated reference genomes for cyclostephanoid diatoms.</title>
        <authorList>
            <person name="Roberts W.R."/>
            <person name="Alverson A.J."/>
        </authorList>
    </citation>
    <scope>NUCLEOTIDE SEQUENCE [LARGE SCALE GENOMIC DNA]</scope>
    <source>
        <strain evidence="2 3">AJA228-03</strain>
    </source>
</reference>
<dbReference type="EMBL" id="JALLPB020000012">
    <property type="protein sequence ID" value="KAL3826885.1"/>
    <property type="molecule type" value="Genomic_DNA"/>
</dbReference>
<dbReference type="AlphaFoldDB" id="A0ABD3SR90"/>
<protein>
    <submittedName>
        <fullName evidence="2">Uncharacterized protein</fullName>
    </submittedName>
</protein>
<feature type="transmembrane region" description="Helical" evidence="1">
    <location>
        <begin position="308"/>
        <end position="328"/>
    </location>
</feature>
<feature type="transmembrane region" description="Helical" evidence="1">
    <location>
        <begin position="173"/>
        <end position="190"/>
    </location>
</feature>
<name>A0ABD3SR90_9STRA</name>
<feature type="transmembrane region" description="Helical" evidence="1">
    <location>
        <begin position="277"/>
        <end position="296"/>
    </location>
</feature>
<accession>A0ABD3SR90</accession>
<comment type="caution">
    <text evidence="2">The sequence shown here is derived from an EMBL/GenBank/DDBJ whole genome shotgun (WGS) entry which is preliminary data.</text>
</comment>
<gene>
    <name evidence="2" type="ORF">ACHAXA_000853</name>
</gene>
<evidence type="ECO:0000313" key="3">
    <source>
        <dbReference type="Proteomes" id="UP001530377"/>
    </source>
</evidence>
<keyword evidence="3" id="KW-1185">Reference proteome</keyword>
<organism evidence="2 3">
    <name type="scientific">Cyclostephanos tholiformis</name>
    <dbReference type="NCBI Taxonomy" id="382380"/>
    <lineage>
        <taxon>Eukaryota</taxon>
        <taxon>Sar</taxon>
        <taxon>Stramenopiles</taxon>
        <taxon>Ochrophyta</taxon>
        <taxon>Bacillariophyta</taxon>
        <taxon>Coscinodiscophyceae</taxon>
        <taxon>Thalassiosirophycidae</taxon>
        <taxon>Stephanodiscales</taxon>
        <taxon>Stephanodiscaceae</taxon>
        <taxon>Cyclostephanos</taxon>
    </lineage>
</organism>
<keyword evidence="1" id="KW-1133">Transmembrane helix</keyword>
<keyword evidence="1" id="KW-0812">Transmembrane</keyword>